<feature type="region of interest" description="Disordered" evidence="1">
    <location>
        <begin position="1"/>
        <end position="73"/>
    </location>
</feature>
<feature type="region of interest" description="Disordered" evidence="1">
    <location>
        <begin position="87"/>
        <end position="109"/>
    </location>
</feature>
<feature type="compositionally biased region" description="Basic and acidic residues" evidence="1">
    <location>
        <begin position="20"/>
        <end position="29"/>
    </location>
</feature>
<reference evidence="2" key="1">
    <citation type="submission" date="2018-04" db="EMBL/GenBank/DDBJ databases">
        <title>Transcriptome assembly of Sipha flava.</title>
        <authorList>
            <person name="Scully E.D."/>
            <person name="Geib S.M."/>
            <person name="Palmer N.A."/>
            <person name="Koch K."/>
            <person name="Bradshaw J."/>
            <person name="Heng-Moss T."/>
            <person name="Sarath G."/>
        </authorList>
    </citation>
    <scope>NUCLEOTIDE SEQUENCE</scope>
</reference>
<evidence type="ECO:0000313" key="2">
    <source>
        <dbReference type="EMBL" id="MBY86402.1"/>
    </source>
</evidence>
<name>A0A2S2RAP5_9HEMI</name>
<dbReference type="EMBL" id="GGMS01017199">
    <property type="protein sequence ID" value="MBY86402.1"/>
    <property type="molecule type" value="Transcribed_RNA"/>
</dbReference>
<dbReference type="AlphaFoldDB" id="A0A2S2RAP5"/>
<accession>A0A2S2RAP5</accession>
<gene>
    <name evidence="2" type="ORF">g.180203</name>
</gene>
<protein>
    <submittedName>
        <fullName evidence="2">Uncharacterized protein</fullName>
    </submittedName>
</protein>
<sequence>MRSASVRERARKWAGGHMRNSIERPDTDSLKAALTHNRALGQRPILGPLRAPPALRADQRPRPPQPYRALVDPVRTAACTSAVPDRAFSRPLSDRTPERRRSVRVLFVS</sequence>
<proteinExistence type="predicted"/>
<organism evidence="2">
    <name type="scientific">Sipha flava</name>
    <name type="common">yellow sugarcane aphid</name>
    <dbReference type="NCBI Taxonomy" id="143950"/>
    <lineage>
        <taxon>Eukaryota</taxon>
        <taxon>Metazoa</taxon>
        <taxon>Ecdysozoa</taxon>
        <taxon>Arthropoda</taxon>
        <taxon>Hexapoda</taxon>
        <taxon>Insecta</taxon>
        <taxon>Pterygota</taxon>
        <taxon>Neoptera</taxon>
        <taxon>Paraneoptera</taxon>
        <taxon>Hemiptera</taxon>
        <taxon>Sternorrhyncha</taxon>
        <taxon>Aphidomorpha</taxon>
        <taxon>Aphidoidea</taxon>
        <taxon>Aphididae</taxon>
        <taxon>Sipha</taxon>
    </lineage>
</organism>
<evidence type="ECO:0000256" key="1">
    <source>
        <dbReference type="SAM" id="MobiDB-lite"/>
    </source>
</evidence>